<feature type="transmembrane region" description="Helical" evidence="7">
    <location>
        <begin position="392"/>
        <end position="414"/>
    </location>
</feature>
<dbReference type="GO" id="GO:0016020">
    <property type="term" value="C:membrane"/>
    <property type="evidence" value="ECO:0007669"/>
    <property type="project" value="UniProtKB-SubCell"/>
</dbReference>
<feature type="transmembrane region" description="Helical" evidence="7">
    <location>
        <begin position="85"/>
        <end position="108"/>
    </location>
</feature>
<evidence type="ECO:0000256" key="4">
    <source>
        <dbReference type="ARBA" id="ARBA00022856"/>
    </source>
</evidence>
<keyword evidence="4" id="KW-0571">Peptide transport</keyword>
<evidence type="ECO:0000256" key="2">
    <source>
        <dbReference type="ARBA" id="ARBA00005982"/>
    </source>
</evidence>
<name>A0A1X7UP87_AMPQE</name>
<reference evidence="9" key="1">
    <citation type="journal article" date="2010" name="Nature">
        <title>The Amphimedon queenslandica genome and the evolution of animal complexity.</title>
        <authorList>
            <person name="Srivastava M."/>
            <person name="Simakov O."/>
            <person name="Chapman J."/>
            <person name="Fahey B."/>
            <person name="Gauthier M.E."/>
            <person name="Mitros T."/>
            <person name="Richards G.S."/>
            <person name="Conaco C."/>
            <person name="Dacre M."/>
            <person name="Hellsten U."/>
            <person name="Larroux C."/>
            <person name="Putnam N.H."/>
            <person name="Stanke M."/>
            <person name="Adamska M."/>
            <person name="Darling A."/>
            <person name="Degnan S.M."/>
            <person name="Oakley T.H."/>
            <person name="Plachetzki D.C."/>
            <person name="Zhai Y."/>
            <person name="Adamski M."/>
            <person name="Calcino A."/>
            <person name="Cummins S.F."/>
            <person name="Goodstein D.M."/>
            <person name="Harris C."/>
            <person name="Jackson D.J."/>
            <person name="Leys S.P."/>
            <person name="Shu S."/>
            <person name="Woodcroft B.J."/>
            <person name="Vervoort M."/>
            <person name="Kosik K.S."/>
            <person name="Manning G."/>
            <person name="Degnan B.M."/>
            <person name="Rokhsar D.S."/>
        </authorList>
    </citation>
    <scope>NUCLEOTIDE SEQUENCE [LARGE SCALE GENOMIC DNA]</scope>
</reference>
<evidence type="ECO:0000256" key="3">
    <source>
        <dbReference type="ARBA" id="ARBA00022692"/>
    </source>
</evidence>
<dbReference type="KEGG" id="aqu:105313057"/>
<comment type="similarity">
    <text evidence="2">Belongs to the major facilitator superfamily. Proton-dependent oligopeptide transporter (POT/PTR) (TC 2.A.17) family.</text>
</comment>
<feature type="transmembrane region" description="Helical" evidence="7">
    <location>
        <begin position="44"/>
        <end position="65"/>
    </location>
</feature>
<feature type="transmembrane region" description="Helical" evidence="7">
    <location>
        <begin position="193"/>
        <end position="213"/>
    </location>
</feature>
<dbReference type="InParanoid" id="A0A1X7UP87"/>
<dbReference type="AlphaFoldDB" id="A0A1X7UP87"/>
<keyword evidence="3 7" id="KW-0812">Transmembrane</keyword>
<feature type="transmembrane region" description="Helical" evidence="7">
    <location>
        <begin position="505"/>
        <end position="526"/>
    </location>
</feature>
<dbReference type="PANTHER" id="PTHR11654">
    <property type="entry name" value="OLIGOPEPTIDE TRANSPORTER-RELATED"/>
    <property type="match status" value="1"/>
</dbReference>
<dbReference type="Pfam" id="PF00854">
    <property type="entry name" value="PTR2"/>
    <property type="match status" value="1"/>
</dbReference>
<feature type="transmembrane region" description="Helical" evidence="7">
    <location>
        <begin position="120"/>
        <end position="142"/>
    </location>
</feature>
<sequence length="576" mass="65731">MDSFSLNDESSSSEICDSEDRIDRKSVSSYRKELKSRSLNMPSILLLIYNLPVAFCFVLVSNIGYDFTSYFDDSPCTHVPDDDDQIYFSIGDLITRGLFFLIPFCGWLSDTKIGRGNAIYLSLWLGWIGTLLQSIGCCLQYNSCGTITYMIGRFVFPGLALALLYVSLAFLLTTLIAYGIDQMINDSSVKIRAFIHWLFWEYFFLDNVAIFLLNTEQKESGALTIPVVAFALFSFSLCLHFLLKHHFEHIPIPNPYRIVFKVIKFSLQNNGRQQRSAFTYWGEEPSRMDLAKERYGGSFTHEEVENVKTFFRILAIMLATMPFFIVAELLVKDFSRIIVLYDNGHEGLQENEDAVIRFISYGIPLVLIPLFELVIIPLIPKIEYFLINPLKGFGLSNILVIFSLLTFFIINVSAQKSFDAPCIKWEPGDPAIEVSYWILLIPSVLAGMSDVLSHICVFEFLCSQAPFGMHGMIIGLFLFLIGISFDIGLTIFLAFQYIFLLTSCTLWFAIIFCVIALFGLVVYVLVARWYVKRVRDIDLGLRTVIEEHWEQKVNRKSSSVNYNDDSSNYIISSIDV</sequence>
<keyword evidence="4" id="KW-0653">Protein transport</keyword>
<evidence type="ECO:0000256" key="6">
    <source>
        <dbReference type="ARBA" id="ARBA00023136"/>
    </source>
</evidence>
<dbReference type="GO" id="GO:0022857">
    <property type="term" value="F:transmembrane transporter activity"/>
    <property type="evidence" value="ECO:0007669"/>
    <property type="project" value="InterPro"/>
</dbReference>
<feature type="transmembrane region" description="Helical" evidence="7">
    <location>
        <begin position="358"/>
        <end position="380"/>
    </location>
</feature>
<feature type="transmembrane region" description="Helical" evidence="7">
    <location>
        <begin position="434"/>
        <end position="461"/>
    </location>
</feature>
<dbReference type="eggNOG" id="KOG1237">
    <property type="taxonomic scope" value="Eukaryota"/>
</dbReference>
<evidence type="ECO:0000256" key="1">
    <source>
        <dbReference type="ARBA" id="ARBA00004141"/>
    </source>
</evidence>
<keyword evidence="5 7" id="KW-1133">Transmembrane helix</keyword>
<keyword evidence="6 7" id="KW-0472">Membrane</keyword>
<accession>A0A1X7UP87</accession>
<feature type="transmembrane region" description="Helical" evidence="7">
    <location>
        <begin position="225"/>
        <end position="243"/>
    </location>
</feature>
<dbReference type="InterPro" id="IPR000109">
    <property type="entry name" value="POT_fam"/>
</dbReference>
<organism evidence="8">
    <name type="scientific">Amphimedon queenslandica</name>
    <name type="common">Sponge</name>
    <dbReference type="NCBI Taxonomy" id="400682"/>
    <lineage>
        <taxon>Eukaryota</taxon>
        <taxon>Metazoa</taxon>
        <taxon>Porifera</taxon>
        <taxon>Demospongiae</taxon>
        <taxon>Heteroscleromorpha</taxon>
        <taxon>Haplosclerida</taxon>
        <taxon>Niphatidae</taxon>
        <taxon>Amphimedon</taxon>
    </lineage>
</organism>
<protein>
    <submittedName>
        <fullName evidence="8">Uncharacterized protein</fullName>
    </submittedName>
</protein>
<dbReference type="EnsemblMetazoa" id="Aqu2.1.29217_001">
    <property type="protein sequence ID" value="Aqu2.1.29217_001"/>
    <property type="gene ID" value="Aqu2.1.29217"/>
</dbReference>
<feature type="transmembrane region" description="Helical" evidence="7">
    <location>
        <begin position="154"/>
        <end position="181"/>
    </location>
</feature>
<keyword evidence="4" id="KW-0813">Transport</keyword>
<evidence type="ECO:0000313" key="9">
    <source>
        <dbReference type="Proteomes" id="UP000007879"/>
    </source>
</evidence>
<dbReference type="GO" id="GO:0015833">
    <property type="term" value="P:peptide transport"/>
    <property type="evidence" value="ECO:0007669"/>
    <property type="project" value="UniProtKB-KW"/>
</dbReference>
<proteinExistence type="inferred from homology"/>
<comment type="subcellular location">
    <subcellularLocation>
        <location evidence="1">Membrane</location>
        <topology evidence="1">Multi-pass membrane protein</topology>
    </subcellularLocation>
</comment>
<gene>
    <name evidence="8" type="primary">105313057</name>
</gene>
<evidence type="ECO:0000256" key="7">
    <source>
        <dbReference type="SAM" id="Phobius"/>
    </source>
</evidence>
<dbReference type="Gene3D" id="1.20.1250.20">
    <property type="entry name" value="MFS general substrate transporter like domains"/>
    <property type="match status" value="1"/>
</dbReference>
<keyword evidence="9" id="KW-1185">Reference proteome</keyword>
<evidence type="ECO:0000313" key="8">
    <source>
        <dbReference type="EnsemblMetazoa" id="Aqu2.1.29217_001"/>
    </source>
</evidence>
<evidence type="ECO:0000256" key="5">
    <source>
        <dbReference type="ARBA" id="ARBA00022989"/>
    </source>
</evidence>
<dbReference type="Proteomes" id="UP000007879">
    <property type="component" value="Unassembled WGS sequence"/>
</dbReference>
<dbReference type="EnsemblMetazoa" id="XM_011406180.1">
    <property type="protein sequence ID" value="XP_011404482.1"/>
    <property type="gene ID" value="LOC105313057"/>
</dbReference>
<feature type="transmembrane region" description="Helical" evidence="7">
    <location>
        <begin position="473"/>
        <end position="499"/>
    </location>
</feature>
<dbReference type="OrthoDB" id="8904098at2759"/>
<dbReference type="InterPro" id="IPR036259">
    <property type="entry name" value="MFS_trans_sf"/>
</dbReference>
<feature type="transmembrane region" description="Helical" evidence="7">
    <location>
        <begin position="310"/>
        <end position="331"/>
    </location>
</feature>
<reference evidence="8" key="2">
    <citation type="submission" date="2017-05" db="UniProtKB">
        <authorList>
            <consortium name="EnsemblMetazoa"/>
        </authorList>
    </citation>
    <scope>IDENTIFICATION</scope>
</reference>